<dbReference type="SUPFAM" id="SSF54001">
    <property type="entry name" value="Cysteine proteinases"/>
    <property type="match status" value="1"/>
</dbReference>
<evidence type="ECO:0000256" key="4">
    <source>
        <dbReference type="ARBA" id="ARBA00022801"/>
    </source>
</evidence>
<dbReference type="SMART" id="SM00645">
    <property type="entry name" value="Pept_C1"/>
    <property type="match status" value="1"/>
</dbReference>
<dbReference type="GO" id="GO:0006508">
    <property type="term" value="P:proteolysis"/>
    <property type="evidence" value="ECO:0007669"/>
    <property type="project" value="UniProtKB-KW"/>
</dbReference>
<keyword evidence="8" id="KW-1133">Transmembrane helix</keyword>
<evidence type="ECO:0000256" key="3">
    <source>
        <dbReference type="ARBA" id="ARBA00022729"/>
    </source>
</evidence>
<keyword evidence="2" id="KW-0645">Protease</keyword>
<dbReference type="PRINTS" id="PR00705">
    <property type="entry name" value="PAPAIN"/>
</dbReference>
<keyword evidence="8" id="KW-0812">Transmembrane</keyword>
<proteinExistence type="inferred from homology"/>
<dbReference type="AlphaFoldDB" id="A0A4Y2P205"/>
<keyword evidence="6" id="KW-0865">Zymogen</keyword>
<accession>A0A4Y2P205</accession>
<evidence type="ECO:0000313" key="10">
    <source>
        <dbReference type="EMBL" id="GBN45888.1"/>
    </source>
</evidence>
<dbReference type="PROSITE" id="PS00640">
    <property type="entry name" value="THIOL_PROTEASE_ASN"/>
    <property type="match status" value="1"/>
</dbReference>
<feature type="transmembrane region" description="Helical" evidence="8">
    <location>
        <begin position="97"/>
        <end position="115"/>
    </location>
</feature>
<name>A0A4Y2P205_ARAVE</name>
<dbReference type="InterPro" id="IPR038765">
    <property type="entry name" value="Papain-like_cys_pep_sf"/>
</dbReference>
<keyword evidence="4" id="KW-0378">Hydrolase</keyword>
<keyword evidence="5" id="KW-0788">Thiol protease</keyword>
<keyword evidence="11" id="KW-1185">Reference proteome</keyword>
<keyword evidence="7" id="KW-1015">Disulfide bond</keyword>
<dbReference type="EMBL" id="BGPR01010380">
    <property type="protein sequence ID" value="GBN45888.1"/>
    <property type="molecule type" value="Genomic_DNA"/>
</dbReference>
<protein>
    <submittedName>
        <fullName evidence="10">Cathepsin B</fullName>
    </submittedName>
</protein>
<dbReference type="PROSITE" id="PS00139">
    <property type="entry name" value="THIOL_PROTEASE_CYS"/>
    <property type="match status" value="1"/>
</dbReference>
<dbReference type="InterPro" id="IPR013128">
    <property type="entry name" value="Peptidase_C1A"/>
</dbReference>
<sequence>MIANIKKDPPQPSKDDASEKKLDIFDIGVDDGLWQTYFFLLVLFFSIPTGTHNLVMSFFAPNMNYWCAGLEGSNWTVDEWKSIGLPEDDKQCSRMKVLVVLAMVLVAVSALPEPFKHIHPLSEKMIEYINSMNTTWKAGRNFHERVTMKYIRGLLGVAKDNHKYRLPSIRHAVPENLPNSFDSRQQWSNCPTIREIRDQGACGSCWAFGAVEAMSDRHCIHSNGKVKVEISAEDLLTCCNSCGNGCNGGYPGSAWEYWVDKGLVTGGQYNSHVGCQPYTIAACEHHTKGRLPPCGDIVHTPQCVHMCEKGYNASYRADKYFGKKSYSVGNKQDQIKTEIYNYGPVEAAFNVYSDFLTYKSGVYRHVTGQEIGGHAVRILGWGTESGTAYWLVANSWNTDWGDKGYFKILRGSDECGIEGSIVAGLPKA</sequence>
<dbReference type="Proteomes" id="UP000499080">
    <property type="component" value="Unassembled WGS sequence"/>
</dbReference>
<gene>
    <name evidence="10" type="primary">CTSB_5</name>
    <name evidence="10" type="ORF">AVEN_124788_1</name>
</gene>
<organism evidence="10 11">
    <name type="scientific">Araneus ventricosus</name>
    <name type="common">Orbweaver spider</name>
    <name type="synonym">Epeira ventricosa</name>
    <dbReference type="NCBI Taxonomy" id="182803"/>
    <lineage>
        <taxon>Eukaryota</taxon>
        <taxon>Metazoa</taxon>
        <taxon>Ecdysozoa</taxon>
        <taxon>Arthropoda</taxon>
        <taxon>Chelicerata</taxon>
        <taxon>Arachnida</taxon>
        <taxon>Araneae</taxon>
        <taxon>Araneomorphae</taxon>
        <taxon>Entelegynae</taxon>
        <taxon>Araneoidea</taxon>
        <taxon>Araneidae</taxon>
        <taxon>Araneus</taxon>
    </lineage>
</organism>
<evidence type="ECO:0000256" key="6">
    <source>
        <dbReference type="ARBA" id="ARBA00023145"/>
    </source>
</evidence>
<evidence type="ECO:0000313" key="11">
    <source>
        <dbReference type="Proteomes" id="UP000499080"/>
    </source>
</evidence>
<keyword evidence="3" id="KW-0732">Signal</keyword>
<evidence type="ECO:0000256" key="7">
    <source>
        <dbReference type="ARBA" id="ARBA00023157"/>
    </source>
</evidence>
<dbReference type="InterPro" id="IPR000668">
    <property type="entry name" value="Peptidase_C1A_C"/>
</dbReference>
<dbReference type="OrthoDB" id="640249at2759"/>
<dbReference type="PANTHER" id="PTHR12411">
    <property type="entry name" value="CYSTEINE PROTEASE FAMILY C1-RELATED"/>
    <property type="match status" value="1"/>
</dbReference>
<dbReference type="CDD" id="cd02620">
    <property type="entry name" value="Peptidase_C1A_CathepsinB"/>
    <property type="match status" value="1"/>
</dbReference>
<keyword evidence="8" id="KW-0472">Membrane</keyword>
<evidence type="ECO:0000256" key="8">
    <source>
        <dbReference type="SAM" id="Phobius"/>
    </source>
</evidence>
<dbReference type="Pfam" id="PF00112">
    <property type="entry name" value="Peptidase_C1"/>
    <property type="match status" value="1"/>
</dbReference>
<evidence type="ECO:0000259" key="9">
    <source>
        <dbReference type="SMART" id="SM00645"/>
    </source>
</evidence>
<dbReference type="PROSITE" id="PS00639">
    <property type="entry name" value="THIOL_PROTEASE_HIS"/>
    <property type="match status" value="1"/>
</dbReference>
<dbReference type="InterPro" id="IPR025661">
    <property type="entry name" value="Pept_asp_AS"/>
</dbReference>
<feature type="domain" description="Peptidase C1A papain C-terminal" evidence="9">
    <location>
        <begin position="177"/>
        <end position="425"/>
    </location>
</feature>
<dbReference type="InterPro" id="IPR012599">
    <property type="entry name" value="Propeptide_C1A"/>
</dbReference>
<dbReference type="Gene3D" id="3.90.70.10">
    <property type="entry name" value="Cysteine proteinases"/>
    <property type="match status" value="1"/>
</dbReference>
<dbReference type="InterPro" id="IPR000169">
    <property type="entry name" value="Pept_cys_AS"/>
</dbReference>
<dbReference type="InterPro" id="IPR025660">
    <property type="entry name" value="Pept_his_AS"/>
</dbReference>
<feature type="transmembrane region" description="Helical" evidence="8">
    <location>
        <begin position="37"/>
        <end position="55"/>
    </location>
</feature>
<evidence type="ECO:0000256" key="2">
    <source>
        <dbReference type="ARBA" id="ARBA00022670"/>
    </source>
</evidence>
<dbReference type="GO" id="GO:0004197">
    <property type="term" value="F:cysteine-type endopeptidase activity"/>
    <property type="evidence" value="ECO:0007669"/>
    <property type="project" value="InterPro"/>
</dbReference>
<dbReference type="Pfam" id="PF08127">
    <property type="entry name" value="Propeptide_C1"/>
    <property type="match status" value="1"/>
</dbReference>
<evidence type="ECO:0000256" key="1">
    <source>
        <dbReference type="ARBA" id="ARBA00008455"/>
    </source>
</evidence>
<evidence type="ECO:0000256" key="5">
    <source>
        <dbReference type="ARBA" id="ARBA00022807"/>
    </source>
</evidence>
<comment type="similarity">
    <text evidence="1">Belongs to the peptidase C1 family.</text>
</comment>
<reference evidence="10 11" key="1">
    <citation type="journal article" date="2019" name="Sci. Rep.">
        <title>Orb-weaving spider Araneus ventricosus genome elucidates the spidroin gene catalogue.</title>
        <authorList>
            <person name="Kono N."/>
            <person name="Nakamura H."/>
            <person name="Ohtoshi R."/>
            <person name="Moran D.A.P."/>
            <person name="Shinohara A."/>
            <person name="Yoshida Y."/>
            <person name="Fujiwara M."/>
            <person name="Mori M."/>
            <person name="Tomita M."/>
            <person name="Arakawa K."/>
        </authorList>
    </citation>
    <scope>NUCLEOTIDE SEQUENCE [LARGE SCALE GENOMIC DNA]</scope>
</reference>
<comment type="caution">
    <text evidence="10">The sequence shown here is derived from an EMBL/GenBank/DDBJ whole genome shotgun (WGS) entry which is preliminary data.</text>
</comment>
<dbReference type="FunFam" id="3.90.70.10:FF:000031">
    <property type="entry name" value="Cathepsin B"/>
    <property type="match status" value="1"/>
</dbReference>